<keyword evidence="4" id="KW-1185">Reference proteome</keyword>
<keyword evidence="2" id="KW-1133">Transmembrane helix</keyword>
<dbReference type="KEGG" id="mvd:AWU67_09720"/>
<organism evidence="3 4">
    <name type="scientific">Microterricola viridarii</name>
    <dbReference type="NCBI Taxonomy" id="412690"/>
    <lineage>
        <taxon>Bacteria</taxon>
        <taxon>Bacillati</taxon>
        <taxon>Actinomycetota</taxon>
        <taxon>Actinomycetes</taxon>
        <taxon>Micrococcales</taxon>
        <taxon>Microbacteriaceae</taxon>
        <taxon>Microterricola</taxon>
    </lineage>
</organism>
<keyword evidence="2" id="KW-0472">Membrane</keyword>
<evidence type="ECO:0000313" key="3">
    <source>
        <dbReference type="EMBL" id="AMB59088.1"/>
    </source>
</evidence>
<gene>
    <name evidence="3" type="ORF">AWU67_09720</name>
</gene>
<reference evidence="3 4" key="1">
    <citation type="journal article" date="2016" name="J. Biotechnol.">
        <title>First complete genome sequence of a species in the genus Microterricola, an extremophilic cold active enzyme producing bacterial strain ERGS5:02 isolated from Sikkim Himalaya.</title>
        <authorList>
            <person name="Himanshu"/>
            <person name="Swarnkar M.K."/>
            <person name="Singh D."/>
            <person name="Kumar R."/>
        </authorList>
    </citation>
    <scope>NUCLEOTIDE SEQUENCE [LARGE SCALE GENOMIC DNA]</scope>
    <source>
        <strain evidence="3 4">ERGS5:02</strain>
    </source>
</reference>
<evidence type="ECO:0000256" key="1">
    <source>
        <dbReference type="SAM" id="MobiDB-lite"/>
    </source>
</evidence>
<sequence length="698" mass="72936">MRITRQANPLAAPPPAPVGAEAADFLAPRGPAPEATAGSTRFTPAAVGADVALVVVHGMGSATPGSTLLEWAEPLLGRIDWLAKYAGQPPAGHQDRPRATDRWEPGVTVLDATMTAASTPRLIVDATWRSGGDLNNVDDPAAVRHRRRIAIVEARWSESFVPMTRGQVFSWGGRFLWRVLLRMLLQFSRTLVRVPSFGAAPESTAALQSVGSAHSSGSTGSASTGGHPGGRSAPTGSRSLVRRGFSALLAVFGALLTAAVTVFLVLVGALLTVLLPLLSPLLLIPFVKKHVQNIVDTLVAFVGDVGTWRERPVRAAAMRATVRDRITEAAGMLAAGGEIMVLAHSEGAAISAETLFDDMEPLEFDVAQLHTVGAAITLLGLPSTGFGLAREGKAVGDWLENGWRPNGKAVAWHNYWAIWDPFAAGPLGDLAASRALRWKGSYVLGAGDGVIGPTEHAVHNTSMPLTDHQSYSANVAEVIDPVARALLGDELPLEEADVAHRSVQQSVLIRRGRGLNLCLSLVIAAMLPLIPAVQGAAAALLQAGTGAVNGLLAWLGVSARLSLDGILNEQATALTFWPSLLAAVLAAALLVWLNSLYATRAERRAVWERLTPTDVAHWYRSELLVRAGYAVAAAVAVGTAVAVNASGALPVTLLLLVLAALSVTIAPGLGPVPFTVAQYRAGADVKPAPAPDPAAAPK</sequence>
<feature type="transmembrane region" description="Helical" evidence="2">
    <location>
        <begin position="514"/>
        <end position="533"/>
    </location>
</feature>
<evidence type="ECO:0000256" key="2">
    <source>
        <dbReference type="SAM" id="Phobius"/>
    </source>
</evidence>
<feature type="transmembrane region" description="Helical" evidence="2">
    <location>
        <begin position="245"/>
        <end position="278"/>
    </location>
</feature>
<evidence type="ECO:0000313" key="4">
    <source>
        <dbReference type="Proteomes" id="UP000058305"/>
    </source>
</evidence>
<feature type="compositionally biased region" description="Low complexity" evidence="1">
    <location>
        <begin position="209"/>
        <end position="225"/>
    </location>
</feature>
<keyword evidence="2" id="KW-0812">Transmembrane</keyword>
<feature type="transmembrane region" description="Helical" evidence="2">
    <location>
        <begin position="571"/>
        <end position="593"/>
    </location>
</feature>
<protein>
    <submittedName>
        <fullName evidence="3">Uncharacterized protein</fullName>
    </submittedName>
</protein>
<reference evidence="4" key="2">
    <citation type="submission" date="2016-01" db="EMBL/GenBank/DDBJ databases">
        <title>First complete genome sequence of a species in the genus Microterricola, an extremophilic cold active enzyme producing strain ERGS5:02 isolated from Sikkim Himalaya.</title>
        <authorList>
            <person name="Kumar R."/>
            <person name="Singh D."/>
            <person name="Swarnkar M.K."/>
        </authorList>
    </citation>
    <scope>NUCLEOTIDE SEQUENCE [LARGE SCALE GENOMIC DNA]</scope>
    <source>
        <strain evidence="4">ERGS5:02</strain>
    </source>
</reference>
<dbReference type="EMBL" id="CP014145">
    <property type="protein sequence ID" value="AMB59088.1"/>
    <property type="molecule type" value="Genomic_DNA"/>
</dbReference>
<dbReference type="OrthoDB" id="4892069at2"/>
<feature type="region of interest" description="Disordered" evidence="1">
    <location>
        <begin position="208"/>
        <end position="235"/>
    </location>
</feature>
<feature type="transmembrane region" description="Helical" evidence="2">
    <location>
        <begin position="623"/>
        <end position="644"/>
    </location>
</feature>
<name>A0A109QWZ5_9MICO</name>
<dbReference type="RefSeq" id="WP_067228330.1">
    <property type="nucleotide sequence ID" value="NZ_CP014145.1"/>
</dbReference>
<accession>A0A109QWZ5</accession>
<proteinExistence type="predicted"/>
<dbReference type="Proteomes" id="UP000058305">
    <property type="component" value="Chromosome"/>
</dbReference>
<feature type="transmembrane region" description="Helical" evidence="2">
    <location>
        <begin position="651"/>
        <end position="670"/>
    </location>
</feature>
<dbReference type="AlphaFoldDB" id="A0A109QWZ5"/>